<evidence type="ECO:0000256" key="6">
    <source>
        <dbReference type="RuleBase" id="RU367044"/>
    </source>
</evidence>
<evidence type="ECO:0000313" key="7">
    <source>
        <dbReference type="EMBL" id="PKI32902.1"/>
    </source>
</evidence>
<comment type="similarity">
    <text evidence="2 6">Belongs to the plant self-incompatibility (S1) protein family.</text>
</comment>
<dbReference type="PANTHER" id="PTHR31232:SF43">
    <property type="entry name" value="S-PROTEIN HOMOLOG 29-RELATED"/>
    <property type="match status" value="1"/>
</dbReference>
<accession>A0A2I0HMD2</accession>
<dbReference type="GO" id="GO:0060320">
    <property type="term" value="P:rejection of self pollen"/>
    <property type="evidence" value="ECO:0007669"/>
    <property type="project" value="UniProtKB-KW"/>
</dbReference>
<evidence type="ECO:0000256" key="2">
    <source>
        <dbReference type="ARBA" id="ARBA00005581"/>
    </source>
</evidence>
<feature type="signal peptide" evidence="6">
    <location>
        <begin position="1"/>
        <end position="24"/>
    </location>
</feature>
<keyword evidence="4 6" id="KW-0964">Secreted</keyword>
<keyword evidence="3 6" id="KW-0713">Self-incompatibility</keyword>
<dbReference type="STRING" id="22663.A0A2I0HMD2"/>
<dbReference type="Proteomes" id="UP000233551">
    <property type="component" value="Unassembled WGS sequence"/>
</dbReference>
<proteinExistence type="inferred from homology"/>
<keyword evidence="8" id="KW-1185">Reference proteome</keyword>
<dbReference type="AlphaFoldDB" id="A0A2I0HMD2"/>
<organism evidence="7 8">
    <name type="scientific">Punica granatum</name>
    <name type="common">Pomegranate</name>
    <dbReference type="NCBI Taxonomy" id="22663"/>
    <lineage>
        <taxon>Eukaryota</taxon>
        <taxon>Viridiplantae</taxon>
        <taxon>Streptophyta</taxon>
        <taxon>Embryophyta</taxon>
        <taxon>Tracheophyta</taxon>
        <taxon>Spermatophyta</taxon>
        <taxon>Magnoliopsida</taxon>
        <taxon>eudicotyledons</taxon>
        <taxon>Gunneridae</taxon>
        <taxon>Pentapetalae</taxon>
        <taxon>rosids</taxon>
        <taxon>malvids</taxon>
        <taxon>Myrtales</taxon>
        <taxon>Lythraceae</taxon>
        <taxon>Punica</taxon>
    </lineage>
</organism>
<protein>
    <recommendedName>
        <fullName evidence="6">S-protein homolog</fullName>
    </recommendedName>
</protein>
<keyword evidence="5 6" id="KW-0732">Signal</keyword>
<comment type="subcellular location">
    <subcellularLocation>
        <location evidence="1 6">Secreted</location>
    </subcellularLocation>
</comment>
<sequence length="136" mass="14784">MGLVNMNCLLVLVLCLAAVGTLEALFDDINVSISNQLPNDAPFTIHCKSGDDDLGTHVIGAGQSYGFSFKVNFIETTLFFCGVGWQGGQVEFDIYKAKRDFGSRCNNECMWQVRGDAVVGFSIDGGPNPDIVIPWK</sequence>
<feature type="chain" id="PRO_5025095981" description="S-protein homolog" evidence="6">
    <location>
        <begin position="25"/>
        <end position="136"/>
    </location>
</feature>
<dbReference type="EMBL" id="PGOL01007202">
    <property type="protein sequence ID" value="PKI32902.1"/>
    <property type="molecule type" value="Genomic_DNA"/>
</dbReference>
<evidence type="ECO:0000256" key="4">
    <source>
        <dbReference type="ARBA" id="ARBA00022525"/>
    </source>
</evidence>
<gene>
    <name evidence="7" type="ORF">CRG98_046706</name>
</gene>
<name>A0A2I0HMD2_PUNGR</name>
<evidence type="ECO:0000256" key="5">
    <source>
        <dbReference type="ARBA" id="ARBA00022729"/>
    </source>
</evidence>
<comment type="caution">
    <text evidence="7">The sequence shown here is derived from an EMBL/GenBank/DDBJ whole genome shotgun (WGS) entry which is preliminary data.</text>
</comment>
<evidence type="ECO:0000256" key="1">
    <source>
        <dbReference type="ARBA" id="ARBA00004613"/>
    </source>
</evidence>
<dbReference type="GO" id="GO:0005576">
    <property type="term" value="C:extracellular region"/>
    <property type="evidence" value="ECO:0007669"/>
    <property type="project" value="UniProtKB-SubCell"/>
</dbReference>
<evidence type="ECO:0000313" key="8">
    <source>
        <dbReference type="Proteomes" id="UP000233551"/>
    </source>
</evidence>
<evidence type="ECO:0000256" key="3">
    <source>
        <dbReference type="ARBA" id="ARBA00022471"/>
    </source>
</evidence>
<dbReference type="InterPro" id="IPR010264">
    <property type="entry name" value="Self-incomp_S1"/>
</dbReference>
<dbReference type="Pfam" id="PF05938">
    <property type="entry name" value="Self-incomp_S1"/>
    <property type="match status" value="1"/>
</dbReference>
<dbReference type="PANTHER" id="PTHR31232">
    <property type="match status" value="1"/>
</dbReference>
<reference evidence="7 8" key="1">
    <citation type="submission" date="2017-11" db="EMBL/GenBank/DDBJ databases">
        <title>De-novo sequencing of pomegranate (Punica granatum L.) genome.</title>
        <authorList>
            <person name="Akparov Z."/>
            <person name="Amiraslanov A."/>
            <person name="Hajiyeva S."/>
            <person name="Abbasov M."/>
            <person name="Kaur K."/>
            <person name="Hamwieh A."/>
            <person name="Solovyev V."/>
            <person name="Salamov A."/>
            <person name="Braich B."/>
            <person name="Kosarev P."/>
            <person name="Mahmoud A."/>
            <person name="Hajiyev E."/>
            <person name="Babayeva S."/>
            <person name="Izzatullayeva V."/>
            <person name="Mammadov A."/>
            <person name="Mammadov A."/>
            <person name="Sharifova S."/>
            <person name="Ojaghi J."/>
            <person name="Eynullazada K."/>
            <person name="Bayramov B."/>
            <person name="Abdulazimova A."/>
            <person name="Shahmuradov I."/>
        </authorList>
    </citation>
    <scope>NUCLEOTIDE SEQUENCE [LARGE SCALE GENOMIC DNA]</scope>
    <source>
        <strain evidence="8">cv. AG2017</strain>
        <tissue evidence="7">Leaf</tissue>
    </source>
</reference>